<dbReference type="GO" id="GO:0046306">
    <property type="term" value="P:alkanesulfonate catabolic process"/>
    <property type="evidence" value="ECO:0007669"/>
    <property type="project" value="TreeGrafter"/>
</dbReference>
<keyword evidence="1" id="KW-0285">Flavoprotein</keyword>
<dbReference type="SUPFAM" id="SSF51679">
    <property type="entry name" value="Bacterial luciferase-like"/>
    <property type="match status" value="1"/>
</dbReference>
<keyword evidence="4" id="KW-0503">Monooxygenase</keyword>
<dbReference type="InterPro" id="IPR050172">
    <property type="entry name" value="SsuD_RutA_monooxygenase"/>
</dbReference>
<dbReference type="GO" id="GO:0008726">
    <property type="term" value="F:alkanesulfonate monooxygenase activity"/>
    <property type="evidence" value="ECO:0007669"/>
    <property type="project" value="TreeGrafter"/>
</dbReference>
<sequence>MPKKITATLDIKGTEMKYGFTIPGSGPISAPESMSALVRRGEDLGFDTVVCPDHIVFPKDISSPYPYNAEAVHPGTIAGECLDQLTVLAFIAGQTTKLRLGTSVMIVPHRNPIVAAKALTTLDVLSKGRVTLGVGAGWLREEFETLDLPSFDERGAVTDEYIRAFIELWTADSPTFEGKYINFSNIHFLPKPVQKPYIPIWVGGESNRAIRRAARMGNAWHPLGTNPDFPLGTPELLKASMDRLAARTEREGRNPEDVEVAFRVSTFNPKSDGLEGIPFAGPPDKVAEDIRTYEALGVTNLIFDFGGVASSKVGDPSEIIAMQEALALQVWPKV</sequence>
<dbReference type="Pfam" id="PF00296">
    <property type="entry name" value="Bac_luciferase"/>
    <property type="match status" value="1"/>
</dbReference>
<evidence type="ECO:0000256" key="3">
    <source>
        <dbReference type="ARBA" id="ARBA00023002"/>
    </source>
</evidence>
<keyword evidence="3" id="KW-0560">Oxidoreductase</keyword>
<gene>
    <name evidence="6" type="ORF">METZ01_LOCUS34084</name>
</gene>
<evidence type="ECO:0000256" key="1">
    <source>
        <dbReference type="ARBA" id="ARBA00022630"/>
    </source>
</evidence>
<protein>
    <recommendedName>
        <fullName evidence="5">Luciferase-like domain-containing protein</fullName>
    </recommendedName>
</protein>
<dbReference type="NCBIfam" id="TIGR03619">
    <property type="entry name" value="F420_Rv2161c"/>
    <property type="match status" value="1"/>
</dbReference>
<proteinExistence type="predicted"/>
<dbReference type="InterPro" id="IPR011251">
    <property type="entry name" value="Luciferase-like_dom"/>
</dbReference>
<name>A0A381QQ72_9ZZZZ</name>
<reference evidence="6" key="1">
    <citation type="submission" date="2018-05" db="EMBL/GenBank/DDBJ databases">
        <authorList>
            <person name="Lanie J.A."/>
            <person name="Ng W.-L."/>
            <person name="Kazmierczak K.M."/>
            <person name="Andrzejewski T.M."/>
            <person name="Davidsen T.M."/>
            <person name="Wayne K.J."/>
            <person name="Tettelin H."/>
            <person name="Glass J.I."/>
            <person name="Rusch D."/>
            <person name="Podicherti R."/>
            <person name="Tsui H.-C.T."/>
            <person name="Winkler M.E."/>
        </authorList>
    </citation>
    <scope>NUCLEOTIDE SEQUENCE</scope>
</reference>
<dbReference type="AlphaFoldDB" id="A0A381QQ72"/>
<keyword evidence="2" id="KW-0288">FMN</keyword>
<dbReference type="InterPro" id="IPR019921">
    <property type="entry name" value="Lucif-like_OxRdtase_Rv2161c"/>
</dbReference>
<evidence type="ECO:0000256" key="4">
    <source>
        <dbReference type="ARBA" id="ARBA00023033"/>
    </source>
</evidence>
<evidence type="ECO:0000259" key="5">
    <source>
        <dbReference type="Pfam" id="PF00296"/>
    </source>
</evidence>
<evidence type="ECO:0000256" key="2">
    <source>
        <dbReference type="ARBA" id="ARBA00022643"/>
    </source>
</evidence>
<dbReference type="Gene3D" id="3.20.20.30">
    <property type="entry name" value="Luciferase-like domain"/>
    <property type="match status" value="1"/>
</dbReference>
<organism evidence="6">
    <name type="scientific">marine metagenome</name>
    <dbReference type="NCBI Taxonomy" id="408172"/>
    <lineage>
        <taxon>unclassified sequences</taxon>
        <taxon>metagenomes</taxon>
        <taxon>ecological metagenomes</taxon>
    </lineage>
</organism>
<dbReference type="PANTHER" id="PTHR42847">
    <property type="entry name" value="ALKANESULFONATE MONOOXYGENASE"/>
    <property type="match status" value="1"/>
</dbReference>
<dbReference type="EMBL" id="UINC01001460">
    <property type="protein sequence ID" value="SUZ81230.1"/>
    <property type="molecule type" value="Genomic_DNA"/>
</dbReference>
<feature type="domain" description="Luciferase-like" evidence="5">
    <location>
        <begin position="30"/>
        <end position="266"/>
    </location>
</feature>
<accession>A0A381QQ72</accession>
<dbReference type="InterPro" id="IPR036661">
    <property type="entry name" value="Luciferase-like_sf"/>
</dbReference>
<dbReference type="PANTHER" id="PTHR42847:SF4">
    <property type="entry name" value="ALKANESULFONATE MONOOXYGENASE-RELATED"/>
    <property type="match status" value="1"/>
</dbReference>
<evidence type="ECO:0000313" key="6">
    <source>
        <dbReference type="EMBL" id="SUZ81230.1"/>
    </source>
</evidence>